<dbReference type="GO" id="GO:0004519">
    <property type="term" value="F:endonuclease activity"/>
    <property type="evidence" value="ECO:0007669"/>
    <property type="project" value="InterPro"/>
</dbReference>
<dbReference type="SMART" id="SM00507">
    <property type="entry name" value="HNHc"/>
    <property type="match status" value="1"/>
</dbReference>
<evidence type="ECO:0000313" key="3">
    <source>
        <dbReference type="Proteomes" id="UP000486534"/>
    </source>
</evidence>
<comment type="caution">
    <text evidence="2">The sequence shown here is derived from an EMBL/GenBank/DDBJ whole genome shotgun (WGS) entry which is preliminary data.</text>
</comment>
<proteinExistence type="predicted"/>
<sequence length="177" mass="19598">MINQLKNDVGHSALLPALQSLGGHIEYLDSFQSTKLAKQSSLRSLYEELLPELSPVAKAVDEDEIFAQQVADAIADSAFDRAKRLAHVNPVPQVRHQIVKTFRRNPDVVAEVLLRAKGACEGCRLPAPFQRPDGSLYLEVHHITRLADGGHDTVENALALCPNCHRERHYGRQPNPA</sequence>
<dbReference type="AlphaFoldDB" id="A0A7X1U810"/>
<name>A0A7X1U810_9PSED</name>
<dbReference type="Gene3D" id="1.10.30.50">
    <property type="match status" value="1"/>
</dbReference>
<organism evidence="2 3">
    <name type="scientific">Pseudomonas piscis</name>
    <dbReference type="NCBI Taxonomy" id="2614538"/>
    <lineage>
        <taxon>Bacteria</taxon>
        <taxon>Pseudomonadati</taxon>
        <taxon>Pseudomonadota</taxon>
        <taxon>Gammaproteobacteria</taxon>
        <taxon>Pseudomonadales</taxon>
        <taxon>Pseudomonadaceae</taxon>
        <taxon>Pseudomonas</taxon>
    </lineage>
</organism>
<reference evidence="2 3" key="1">
    <citation type="submission" date="2019-10" db="EMBL/GenBank/DDBJ databases">
        <title>Pseudomonas dajingensis sp. nov., isolated from the profound head ulcers of farmed Murray cod (Maccullochella peelii peelii).</title>
        <authorList>
            <person name="Liu Y."/>
        </authorList>
    </citation>
    <scope>NUCLEOTIDE SEQUENCE [LARGE SCALE GENOMIC DNA]</scope>
    <source>
        <strain evidence="2 3">MC042</strain>
    </source>
</reference>
<dbReference type="GO" id="GO:0003676">
    <property type="term" value="F:nucleic acid binding"/>
    <property type="evidence" value="ECO:0007669"/>
    <property type="project" value="InterPro"/>
</dbReference>
<dbReference type="Pfam" id="PF01844">
    <property type="entry name" value="HNH"/>
    <property type="match status" value="1"/>
</dbReference>
<dbReference type="GO" id="GO:0008270">
    <property type="term" value="F:zinc ion binding"/>
    <property type="evidence" value="ECO:0007669"/>
    <property type="project" value="InterPro"/>
</dbReference>
<dbReference type="CDD" id="cd00085">
    <property type="entry name" value="HNHc"/>
    <property type="match status" value="1"/>
</dbReference>
<evidence type="ECO:0000259" key="1">
    <source>
        <dbReference type="SMART" id="SM00507"/>
    </source>
</evidence>
<gene>
    <name evidence="2" type="ORF">GDH07_30415</name>
</gene>
<accession>A0A7X1U810</accession>
<protein>
    <recommendedName>
        <fullName evidence="1">HNH nuclease domain-containing protein</fullName>
    </recommendedName>
</protein>
<dbReference type="InterPro" id="IPR003615">
    <property type="entry name" value="HNH_nuc"/>
</dbReference>
<evidence type="ECO:0000313" key="2">
    <source>
        <dbReference type="EMBL" id="MQA57643.1"/>
    </source>
</evidence>
<feature type="domain" description="HNH nuclease" evidence="1">
    <location>
        <begin position="107"/>
        <end position="166"/>
    </location>
</feature>
<dbReference type="Proteomes" id="UP000486534">
    <property type="component" value="Unassembled WGS sequence"/>
</dbReference>
<dbReference type="EMBL" id="WHUV01000008">
    <property type="protein sequence ID" value="MQA57643.1"/>
    <property type="molecule type" value="Genomic_DNA"/>
</dbReference>
<dbReference type="InterPro" id="IPR002711">
    <property type="entry name" value="HNH"/>
</dbReference>